<dbReference type="SUPFAM" id="SSF54495">
    <property type="entry name" value="UBC-like"/>
    <property type="match status" value="1"/>
</dbReference>
<dbReference type="SMART" id="SM00212">
    <property type="entry name" value="UBCc"/>
    <property type="match status" value="1"/>
</dbReference>
<dbReference type="OrthoDB" id="9978460at2759"/>
<dbReference type="PANTHER" id="PTHR24067">
    <property type="entry name" value="UBIQUITIN-CONJUGATING ENZYME E2"/>
    <property type="match status" value="1"/>
</dbReference>
<proteinExistence type="predicted"/>
<feature type="region of interest" description="Disordered" evidence="1">
    <location>
        <begin position="463"/>
        <end position="491"/>
    </location>
</feature>
<accession>A0A4S2MD02</accession>
<dbReference type="EMBL" id="SJOL01001744">
    <property type="protein sequence ID" value="TGZ74500.1"/>
    <property type="molecule type" value="Genomic_DNA"/>
</dbReference>
<dbReference type="InterPro" id="IPR016135">
    <property type="entry name" value="UBQ-conjugating_enzyme/RWD"/>
</dbReference>
<evidence type="ECO:0000259" key="2">
    <source>
        <dbReference type="PROSITE" id="PS50127"/>
    </source>
</evidence>
<name>A0A4S2MD02_OPIFE</name>
<dbReference type="Gene3D" id="3.10.110.10">
    <property type="entry name" value="Ubiquitin Conjugating Enzyme"/>
    <property type="match status" value="1"/>
</dbReference>
<dbReference type="InterPro" id="IPR000608">
    <property type="entry name" value="UBC"/>
</dbReference>
<dbReference type="PROSITE" id="PS50127">
    <property type="entry name" value="UBC_2"/>
    <property type="match status" value="1"/>
</dbReference>
<keyword evidence="4" id="KW-1185">Reference proteome</keyword>
<dbReference type="STRING" id="147828.A0A4S2MD02"/>
<protein>
    <recommendedName>
        <fullName evidence="2">UBC core domain-containing protein</fullName>
    </recommendedName>
</protein>
<feature type="compositionally biased region" description="Polar residues" evidence="1">
    <location>
        <begin position="348"/>
        <end position="363"/>
    </location>
</feature>
<dbReference type="EMBL" id="SJOL01001744">
    <property type="protein sequence ID" value="TGZ74502.1"/>
    <property type="molecule type" value="Genomic_DNA"/>
</dbReference>
<gene>
    <name evidence="3" type="ORF">CRM22_000896</name>
</gene>
<reference evidence="3 4" key="1">
    <citation type="journal article" date="2019" name="BMC Genomics">
        <title>New insights from Opisthorchis felineus genome: update on genomics of the epidemiologically important liver flukes.</title>
        <authorList>
            <person name="Ershov N.I."/>
            <person name="Mordvinov V.A."/>
            <person name="Prokhortchouk E.B."/>
            <person name="Pakharukova M.Y."/>
            <person name="Gunbin K.V."/>
            <person name="Ustyantsev K."/>
            <person name="Genaev M.A."/>
            <person name="Blinov A.G."/>
            <person name="Mazur A."/>
            <person name="Boulygina E."/>
            <person name="Tsygankova S."/>
            <person name="Khrameeva E."/>
            <person name="Chekanov N."/>
            <person name="Fan G."/>
            <person name="Xiao A."/>
            <person name="Zhang H."/>
            <person name="Xu X."/>
            <person name="Yang H."/>
            <person name="Solovyev V."/>
            <person name="Lee S.M."/>
            <person name="Liu X."/>
            <person name="Afonnikov D.A."/>
            <person name="Skryabin K.G."/>
        </authorList>
    </citation>
    <scope>NUCLEOTIDE SEQUENCE [LARGE SCALE GENOMIC DNA]</scope>
    <source>
        <strain evidence="3">AK-0245</strain>
        <tissue evidence="3">Whole organism</tissue>
    </source>
</reference>
<dbReference type="AlphaFoldDB" id="A0A4S2MD02"/>
<dbReference type="Proteomes" id="UP000308267">
    <property type="component" value="Unassembled WGS sequence"/>
</dbReference>
<evidence type="ECO:0000313" key="3">
    <source>
        <dbReference type="EMBL" id="TGZ74500.1"/>
    </source>
</evidence>
<feature type="compositionally biased region" description="Basic and acidic residues" evidence="1">
    <location>
        <begin position="364"/>
        <end position="374"/>
    </location>
</feature>
<dbReference type="Pfam" id="PF00179">
    <property type="entry name" value="UQ_con"/>
    <property type="match status" value="1"/>
</dbReference>
<evidence type="ECO:0000313" key="4">
    <source>
        <dbReference type="Proteomes" id="UP000308267"/>
    </source>
</evidence>
<feature type="domain" description="UBC core" evidence="2">
    <location>
        <begin position="1"/>
        <end position="152"/>
    </location>
</feature>
<organism evidence="3 4">
    <name type="scientific">Opisthorchis felineus</name>
    <dbReference type="NCBI Taxonomy" id="147828"/>
    <lineage>
        <taxon>Eukaryota</taxon>
        <taxon>Metazoa</taxon>
        <taxon>Spiralia</taxon>
        <taxon>Lophotrochozoa</taxon>
        <taxon>Platyhelminthes</taxon>
        <taxon>Trematoda</taxon>
        <taxon>Digenea</taxon>
        <taxon>Opisthorchiida</taxon>
        <taxon>Opisthorchiata</taxon>
        <taxon>Opisthorchiidae</taxon>
        <taxon>Opisthorchis</taxon>
    </lineage>
</organism>
<dbReference type="CDD" id="cd23794">
    <property type="entry name" value="UBCc_UBE2F_UBE2M"/>
    <property type="match status" value="1"/>
</dbReference>
<evidence type="ECO:0000256" key="1">
    <source>
        <dbReference type="SAM" id="MobiDB-lite"/>
    </source>
</evidence>
<comment type="caution">
    <text evidence="3">The sequence shown here is derived from an EMBL/GenBank/DDBJ whole genome shotgun (WGS) entry which is preliminary data.</text>
</comment>
<sequence>MQRSFLRDYLKLTTVVGQEFKGQVELLPVDENTVTSFVLIVRPKKGFYAHGAFRFMVTVTEGYPRNAPSVSCLNPPWHPNIDPRSVGNNICLNILSCWSKENSLKSMVSALVFLFYEPNFEDPVHFIGACILPEERDRFVRLSLAGGNIDSVYFQTNEEWCHWAAENSLLPAGPTQLFPSPFPSVTKLDVGTQPVLFSVNAPTELQHQVSSLSTYYQTNAPIEADHFDRLDLDSTDVSDSPSEIENAFLHHITVQQQENSPHSIHERAVWHNFIRYYYAEVCSAEYHIYLSSWLHESFGPTVAQQLFRLPKPLQKTELGVWNPFYRDRDEVLAALRRFPRDHTEDGGDTSSVMPPETTNGEESVNSHEGRDDQLHTQNNTGNGLSVCGVDGGLENSLTHMVVTPPAVSSGVDMNELQAFSDVTLSKSAEHPETVLMVEPEKDDAPADSLSRIRASEFDEFVVTSSESKATPVSDSGDSQPEETISQSMGGDTNGTCDDFVAVFDVGHYEGAILLKRRGALRLLFSLLRPFWWVFYQTRWPPFLAPGYVCIVGDELIKCFGNYFYPASAFQLMFELYNHRMRARERTSLILVDPLVSWMSRSFLLFGLFNHMLEVFTVSLLSSGFSSKSLHEDIEALSPLSPVLNRVVLLPSDAIRGDDAFGEKFACLSIEWIAPAQSFSTCFHRPTEEQFPGFTILSVLSLLSNWLAYLSRIELRGIVVGYSQYRDTYTVRPMGIACMYPATLGCGQLPLLDAWPLQLLIYSARTCCSTLVYLSSRLSPRSNFPNPRLLFSFTDVDNL</sequence>
<dbReference type="InterPro" id="IPR050113">
    <property type="entry name" value="Ub_conjugating_enzyme"/>
</dbReference>
<feature type="region of interest" description="Disordered" evidence="1">
    <location>
        <begin position="338"/>
        <end position="387"/>
    </location>
</feature>